<accession>A0A2H0WR64</accession>
<dbReference type="Pfam" id="PF01345">
    <property type="entry name" value="DUF11"/>
    <property type="match status" value="1"/>
</dbReference>
<keyword evidence="1" id="KW-1133">Transmembrane helix</keyword>
<dbReference type="Gene3D" id="2.60.40.740">
    <property type="match status" value="1"/>
</dbReference>
<dbReference type="InterPro" id="IPR001434">
    <property type="entry name" value="OmcB-like_DUF11"/>
</dbReference>
<proteinExistence type="predicted"/>
<feature type="transmembrane region" description="Helical" evidence="1">
    <location>
        <begin position="187"/>
        <end position="205"/>
    </location>
</feature>
<reference evidence="4" key="1">
    <citation type="submission" date="2017-09" db="EMBL/GenBank/DDBJ databases">
        <title>Depth-based differentiation of microbial function through sediment-hosted aquifers and enrichment of novel symbionts in the deep terrestrial subsurface.</title>
        <authorList>
            <person name="Probst A.J."/>
            <person name="Ladd B."/>
            <person name="Jarett J.K."/>
            <person name="Geller-Mcgrath D.E."/>
            <person name="Sieber C.M.K."/>
            <person name="Emerson J.B."/>
            <person name="Anantharaman K."/>
            <person name="Thomas B.C."/>
            <person name="Malmstrom R."/>
            <person name="Stieglmeier M."/>
            <person name="Klingl A."/>
            <person name="Woyke T."/>
            <person name="Ryan C.M."/>
            <person name="Banfield J.F."/>
        </authorList>
    </citation>
    <scope>NUCLEOTIDE SEQUENCE [LARGE SCALE GENOMIC DNA]</scope>
</reference>
<keyword evidence="1" id="KW-0812">Transmembrane</keyword>
<protein>
    <recommendedName>
        <fullName evidence="2">DUF11 domain-containing protein</fullName>
    </recommendedName>
</protein>
<keyword evidence="1" id="KW-0472">Membrane</keyword>
<evidence type="ECO:0000256" key="1">
    <source>
        <dbReference type="SAM" id="Phobius"/>
    </source>
</evidence>
<evidence type="ECO:0000313" key="3">
    <source>
        <dbReference type="EMBL" id="PIS15143.1"/>
    </source>
</evidence>
<gene>
    <name evidence="3" type="ORF">COT63_01535</name>
</gene>
<name>A0A2H0WR64_9BACT</name>
<dbReference type="InterPro" id="IPR047589">
    <property type="entry name" value="DUF11_rpt"/>
</dbReference>
<organism evidence="3 4">
    <name type="scientific">Candidatus Shapirobacteria bacterium CG09_land_8_20_14_0_10_38_17</name>
    <dbReference type="NCBI Taxonomy" id="1974884"/>
    <lineage>
        <taxon>Bacteria</taxon>
        <taxon>Candidatus Shapironibacteriota</taxon>
    </lineage>
</organism>
<dbReference type="NCBIfam" id="TIGR01451">
    <property type="entry name" value="B_ant_repeat"/>
    <property type="match status" value="1"/>
</dbReference>
<dbReference type="Proteomes" id="UP000231282">
    <property type="component" value="Unassembled WGS sequence"/>
</dbReference>
<sequence length="218" mass="24572">MKFKFNLIVFLLSLAILNIILVRPSLASVRCETQYGGGQVCIKTGELQINKKVWDPQNQTFVDNLGITSYKFTANEEITFQIEVKNVGDETFDRVNVQDTLPNYLEFSSGKLSFEIDNLEPGETETREIKAKVVSINQLPNDKTLICDVNNVEGWANDEKDKDTAQICIEKRVLGITNLPPTGPKDWLIVSLSSLLSGTLAIYFLKNSQKKIQREVKI</sequence>
<evidence type="ECO:0000259" key="2">
    <source>
        <dbReference type="Pfam" id="PF01345"/>
    </source>
</evidence>
<dbReference type="AlphaFoldDB" id="A0A2H0WR64"/>
<dbReference type="EMBL" id="PEZH01000026">
    <property type="protein sequence ID" value="PIS15143.1"/>
    <property type="molecule type" value="Genomic_DNA"/>
</dbReference>
<feature type="domain" description="DUF11" evidence="2">
    <location>
        <begin position="71"/>
        <end position="144"/>
    </location>
</feature>
<evidence type="ECO:0000313" key="4">
    <source>
        <dbReference type="Proteomes" id="UP000231282"/>
    </source>
</evidence>
<comment type="caution">
    <text evidence="3">The sequence shown here is derived from an EMBL/GenBank/DDBJ whole genome shotgun (WGS) entry which is preliminary data.</text>
</comment>